<evidence type="ECO:0000313" key="4">
    <source>
        <dbReference type="EMBL" id="KAK7746593.1"/>
    </source>
</evidence>
<evidence type="ECO:0000256" key="1">
    <source>
        <dbReference type="ARBA" id="ARBA00022729"/>
    </source>
</evidence>
<evidence type="ECO:0000259" key="3">
    <source>
        <dbReference type="Pfam" id="PF10342"/>
    </source>
</evidence>
<evidence type="ECO:0000256" key="2">
    <source>
        <dbReference type="SAM" id="SignalP"/>
    </source>
</evidence>
<gene>
    <name evidence="4" type="ORF">SLS62_009314</name>
</gene>
<evidence type="ECO:0000313" key="5">
    <source>
        <dbReference type="Proteomes" id="UP001320420"/>
    </source>
</evidence>
<feature type="domain" description="Yeast cell wall synthesis Kre9/Knh1-like N-terminal" evidence="3">
    <location>
        <begin position="27"/>
        <end position="95"/>
    </location>
</feature>
<accession>A0AAN9UF97</accession>
<protein>
    <recommendedName>
        <fullName evidence="3">Yeast cell wall synthesis Kre9/Knh1-like N-terminal domain-containing protein</fullName>
    </recommendedName>
</protein>
<comment type="caution">
    <text evidence="4">The sequence shown here is derived from an EMBL/GenBank/DDBJ whole genome shotgun (WGS) entry which is preliminary data.</text>
</comment>
<keyword evidence="1 2" id="KW-0732">Signal</keyword>
<feature type="signal peptide" evidence="2">
    <location>
        <begin position="1"/>
        <end position="20"/>
    </location>
</feature>
<reference evidence="4 5" key="1">
    <citation type="submission" date="2024-02" db="EMBL/GenBank/DDBJ databases">
        <title>De novo assembly and annotation of 12 fungi associated with fruit tree decline syndrome in Ontario, Canada.</title>
        <authorList>
            <person name="Sulman M."/>
            <person name="Ellouze W."/>
            <person name="Ilyukhin E."/>
        </authorList>
    </citation>
    <scope>NUCLEOTIDE SEQUENCE [LARGE SCALE GENOMIC DNA]</scope>
    <source>
        <strain evidence="4 5">M11/M66-122</strain>
    </source>
</reference>
<dbReference type="Proteomes" id="UP001320420">
    <property type="component" value="Unassembled WGS sequence"/>
</dbReference>
<proteinExistence type="predicted"/>
<dbReference type="AlphaFoldDB" id="A0AAN9UF97"/>
<dbReference type="EMBL" id="JAKJXP020000096">
    <property type="protein sequence ID" value="KAK7746593.1"/>
    <property type="molecule type" value="Genomic_DNA"/>
</dbReference>
<dbReference type="InterPro" id="IPR018466">
    <property type="entry name" value="Kre9/Knh1-like_N"/>
</dbReference>
<keyword evidence="5" id="KW-1185">Reference proteome</keyword>
<dbReference type="Pfam" id="PF10342">
    <property type="entry name" value="Kre9_KNH"/>
    <property type="match status" value="1"/>
</dbReference>
<feature type="chain" id="PRO_5042832366" description="Yeast cell wall synthesis Kre9/Knh1-like N-terminal domain-containing protein" evidence="2">
    <location>
        <begin position="21"/>
        <end position="128"/>
    </location>
</feature>
<organism evidence="4 5">
    <name type="scientific">Diatrype stigma</name>
    <dbReference type="NCBI Taxonomy" id="117547"/>
    <lineage>
        <taxon>Eukaryota</taxon>
        <taxon>Fungi</taxon>
        <taxon>Dikarya</taxon>
        <taxon>Ascomycota</taxon>
        <taxon>Pezizomycotina</taxon>
        <taxon>Sordariomycetes</taxon>
        <taxon>Xylariomycetidae</taxon>
        <taxon>Xylariales</taxon>
        <taxon>Diatrypaceae</taxon>
        <taxon>Diatrype</taxon>
    </lineage>
</organism>
<name>A0AAN9UF97_9PEZI</name>
<sequence>MHITSLSTALVLAASTLVAGSLNVTEPGTDSSLDLKSTTKIVWDTNIGGKVTVFLAGGTDQEHLQQCGVLADGINNVGHMDWTLTEKKPDGFDWYCSAWANNDAVFGIEIQTLDDMEYHWGSHFKINF</sequence>